<gene>
    <name evidence="2" type="ORF">BUALT_Bualt06G0075600</name>
</gene>
<reference evidence="2" key="1">
    <citation type="submission" date="2019-10" db="EMBL/GenBank/DDBJ databases">
        <authorList>
            <person name="Zhang R."/>
            <person name="Pan Y."/>
            <person name="Wang J."/>
            <person name="Ma R."/>
            <person name="Yu S."/>
        </authorList>
    </citation>
    <scope>NUCLEOTIDE SEQUENCE</scope>
    <source>
        <strain evidence="2">LA-IB0</strain>
        <tissue evidence="2">Leaf</tissue>
    </source>
</reference>
<accession>A0AAV6XEY1</accession>
<evidence type="ECO:0000313" key="2">
    <source>
        <dbReference type="EMBL" id="KAG8381003.1"/>
    </source>
</evidence>
<sequence>MVAEELLRDAVAVSSVAVHLFSDIHNFLWIFGSKCEEKLGGYNNGGTKVRPPKVSLEKSSSSNPEELEIEIAEVLFGLKTQSQCKDGYV</sequence>
<dbReference type="Proteomes" id="UP000826271">
    <property type="component" value="Unassembled WGS sequence"/>
</dbReference>
<dbReference type="AlphaFoldDB" id="A0AAV6XEY1"/>
<name>A0AAV6XEY1_9LAMI</name>
<organism evidence="2 3">
    <name type="scientific">Buddleja alternifolia</name>
    <dbReference type="NCBI Taxonomy" id="168488"/>
    <lineage>
        <taxon>Eukaryota</taxon>
        <taxon>Viridiplantae</taxon>
        <taxon>Streptophyta</taxon>
        <taxon>Embryophyta</taxon>
        <taxon>Tracheophyta</taxon>
        <taxon>Spermatophyta</taxon>
        <taxon>Magnoliopsida</taxon>
        <taxon>eudicotyledons</taxon>
        <taxon>Gunneridae</taxon>
        <taxon>Pentapetalae</taxon>
        <taxon>asterids</taxon>
        <taxon>lamiids</taxon>
        <taxon>Lamiales</taxon>
        <taxon>Scrophulariaceae</taxon>
        <taxon>Buddlejeae</taxon>
        <taxon>Buddleja</taxon>
    </lineage>
</organism>
<comment type="caution">
    <text evidence="2">The sequence shown here is derived from an EMBL/GenBank/DDBJ whole genome shotgun (WGS) entry which is preliminary data.</text>
</comment>
<protein>
    <submittedName>
        <fullName evidence="2">Uncharacterized protein</fullName>
    </submittedName>
</protein>
<evidence type="ECO:0000256" key="1">
    <source>
        <dbReference type="SAM" id="MobiDB-lite"/>
    </source>
</evidence>
<evidence type="ECO:0000313" key="3">
    <source>
        <dbReference type="Proteomes" id="UP000826271"/>
    </source>
</evidence>
<keyword evidence="3" id="KW-1185">Reference proteome</keyword>
<dbReference type="EMBL" id="WHWC01000006">
    <property type="protein sequence ID" value="KAG8381003.1"/>
    <property type="molecule type" value="Genomic_DNA"/>
</dbReference>
<proteinExistence type="predicted"/>
<feature type="region of interest" description="Disordered" evidence="1">
    <location>
        <begin position="42"/>
        <end position="61"/>
    </location>
</feature>